<accession>A0ABS2CAB6</accession>
<reference evidence="2 3" key="1">
    <citation type="submission" date="2019-11" db="EMBL/GenBank/DDBJ databases">
        <title>Novel Deefgea species.</title>
        <authorList>
            <person name="Han J.-H."/>
        </authorList>
    </citation>
    <scope>NUCLEOTIDE SEQUENCE [LARGE SCALE GENOMIC DNA]</scope>
    <source>
        <strain evidence="2 3">LMG 24817</strain>
    </source>
</reference>
<dbReference type="InterPro" id="IPR009492">
    <property type="entry name" value="TniQ"/>
</dbReference>
<organism evidence="2 3">
    <name type="scientific">Deefgea chitinilytica</name>
    <dbReference type="NCBI Taxonomy" id="570276"/>
    <lineage>
        <taxon>Bacteria</taxon>
        <taxon>Pseudomonadati</taxon>
        <taxon>Pseudomonadota</taxon>
        <taxon>Betaproteobacteria</taxon>
        <taxon>Neisseriales</taxon>
        <taxon>Chitinibacteraceae</taxon>
        <taxon>Deefgea</taxon>
    </lineage>
</organism>
<evidence type="ECO:0000313" key="2">
    <source>
        <dbReference type="EMBL" id="MBM5571091.1"/>
    </source>
</evidence>
<dbReference type="EMBL" id="WOFE01000002">
    <property type="protein sequence ID" value="MBM5571091.1"/>
    <property type="molecule type" value="Genomic_DNA"/>
</dbReference>
<gene>
    <name evidence="2" type="ORF">GM173_05790</name>
</gene>
<keyword evidence="3" id="KW-1185">Reference proteome</keyword>
<comment type="caution">
    <text evidence="2">The sequence shown here is derived from an EMBL/GenBank/DDBJ whole genome shotgun (WGS) entry which is preliminary data.</text>
</comment>
<dbReference type="RefSeq" id="WP_203570422.1">
    <property type="nucleotide sequence ID" value="NZ_WOFE01000002.1"/>
</dbReference>
<proteinExistence type="predicted"/>
<protein>
    <submittedName>
        <fullName evidence="2">TetR family transcriptional regulator</fullName>
    </submittedName>
</protein>
<name>A0ABS2CAB6_9NEIS</name>
<sequence length="438" mass="49345">MNLAMANPRSTLHALQPLGLGTPDVESLLSYFCRLAVSHSVSLLSLAQFVVDTQEHLLRSNFKWHERNLSGMGESAETWACTLSALTGVGYLDQLTLVKWRPVVAQKGLAAQSGRWCPDCFADDHASGRPRYFRLGWDVGVVGVCHKHHTPLIDTCSECGRKHARHKANYVMPGWCSHCGASLAARTVPTGADSDAISLEKLWIARQIGLLMTTHDERAIPVTLEPLLDAIRVIINRLDAGKSAHFARRIGLSKGALHYWLKENKVPTLDAGLRIAAHSNLELSKLLAGNLEDWEPPTLAKQLMLDLFTEGAEKREPPRMLDWDVIRTEMQRIVCQQKVISLAESARQLGVDERMLYLRANKESRTISARWRDCQKRERQMKQAVIRIQLEEACRAIVAEGYAINLRELEMRVPREILDSVESIFDVIREIKRTLKLD</sequence>
<feature type="domain" description="TniQ" evidence="1">
    <location>
        <begin position="17"/>
        <end position="152"/>
    </location>
</feature>
<evidence type="ECO:0000313" key="3">
    <source>
        <dbReference type="Proteomes" id="UP001195660"/>
    </source>
</evidence>
<dbReference type="Proteomes" id="UP001195660">
    <property type="component" value="Unassembled WGS sequence"/>
</dbReference>
<evidence type="ECO:0000259" key="1">
    <source>
        <dbReference type="Pfam" id="PF06527"/>
    </source>
</evidence>
<dbReference type="Pfam" id="PF06527">
    <property type="entry name" value="TniQ"/>
    <property type="match status" value="1"/>
</dbReference>